<dbReference type="PANTHER" id="PTHR47810:SF5">
    <property type="entry name" value="LIGASE, PUTATIVE-RELATED"/>
    <property type="match status" value="1"/>
</dbReference>
<dbReference type="SUPFAM" id="SSF56091">
    <property type="entry name" value="DNA ligase/mRNA capping enzyme, catalytic domain"/>
    <property type="match status" value="1"/>
</dbReference>
<evidence type="ECO:0000256" key="6">
    <source>
        <dbReference type="ARBA" id="ARBA00023204"/>
    </source>
</evidence>
<keyword evidence="6" id="KW-0234">DNA repair</keyword>
<feature type="domain" description="ATP-dependent DNA ligase family profile" evidence="9">
    <location>
        <begin position="377"/>
        <end position="464"/>
    </location>
</feature>
<dbReference type="GO" id="GO:0044423">
    <property type="term" value="C:virion component"/>
    <property type="evidence" value="ECO:0007669"/>
    <property type="project" value="UniProtKB-KW"/>
</dbReference>
<dbReference type="Pfam" id="PF14743">
    <property type="entry name" value="DNA_ligase_OB_2"/>
    <property type="match status" value="1"/>
</dbReference>
<evidence type="ECO:0000256" key="4">
    <source>
        <dbReference type="ARBA" id="ARBA00022763"/>
    </source>
</evidence>
<comment type="function">
    <text evidence="8">Very low-fidelity DNA ligase that seals nicks in double-stranded DNA during DNA repair. Together with the viral repair DNA polymerase X, fills the single nucleotide gaps generated by the AP endonuclease. It is not essential for viral replication and recombination. Displays a very low adenylation activity towards DNA with 3'-dideoxy- or 3'-amino-terminated nicks compared to regular nick DNA.</text>
</comment>
<dbReference type="PROSITE" id="PS00333">
    <property type="entry name" value="DNA_LIGASE_A2"/>
    <property type="match status" value="1"/>
</dbReference>
<evidence type="ECO:0000256" key="2">
    <source>
        <dbReference type="ARBA" id="ARBA00022598"/>
    </source>
</evidence>
<dbReference type="Gene3D" id="3.30.470.30">
    <property type="entry name" value="DNA ligase/mRNA capping enzyme"/>
    <property type="match status" value="1"/>
</dbReference>
<dbReference type="CDD" id="cd07896">
    <property type="entry name" value="Adenylation_kDNA_ligase_like"/>
    <property type="match status" value="1"/>
</dbReference>
<name>A0A6C0BJA6_9ZZZZ</name>
<evidence type="ECO:0000313" key="10">
    <source>
        <dbReference type="EMBL" id="QHS91794.1"/>
    </source>
</evidence>
<evidence type="ECO:0000256" key="3">
    <source>
        <dbReference type="ARBA" id="ARBA00022705"/>
    </source>
</evidence>
<organism evidence="10">
    <name type="scientific">viral metagenome</name>
    <dbReference type="NCBI Taxonomy" id="1070528"/>
    <lineage>
        <taxon>unclassified sequences</taxon>
        <taxon>metagenomes</taxon>
        <taxon>organismal metagenomes</taxon>
    </lineage>
</organism>
<keyword evidence="3" id="KW-0235">DNA replication</keyword>
<evidence type="ECO:0000256" key="7">
    <source>
        <dbReference type="ARBA" id="ARBA00032896"/>
    </source>
</evidence>
<dbReference type="SUPFAM" id="SSF50249">
    <property type="entry name" value="Nucleic acid-binding proteins"/>
    <property type="match status" value="1"/>
</dbReference>
<dbReference type="InterPro" id="IPR012340">
    <property type="entry name" value="NA-bd_OB-fold"/>
</dbReference>
<dbReference type="GO" id="GO:0003910">
    <property type="term" value="F:DNA ligase (ATP) activity"/>
    <property type="evidence" value="ECO:0007669"/>
    <property type="project" value="InterPro"/>
</dbReference>
<dbReference type="AlphaFoldDB" id="A0A6C0BJA6"/>
<keyword evidence="5" id="KW-0946">Virion</keyword>
<accession>A0A6C0BJA6</accession>
<dbReference type="EMBL" id="MN739163">
    <property type="protein sequence ID" value="QHS91794.1"/>
    <property type="molecule type" value="Genomic_DNA"/>
</dbReference>
<evidence type="ECO:0000259" key="9">
    <source>
        <dbReference type="PROSITE" id="PS50160"/>
    </source>
</evidence>
<dbReference type="GO" id="GO:0006310">
    <property type="term" value="P:DNA recombination"/>
    <property type="evidence" value="ECO:0007669"/>
    <property type="project" value="InterPro"/>
</dbReference>
<dbReference type="InterPro" id="IPR012310">
    <property type="entry name" value="DNA_ligase_ATP-dep_cent"/>
</dbReference>
<keyword evidence="4" id="KW-0227">DNA damage</keyword>
<dbReference type="GO" id="GO:0005524">
    <property type="term" value="F:ATP binding"/>
    <property type="evidence" value="ECO:0007669"/>
    <property type="project" value="InterPro"/>
</dbReference>
<reference evidence="10" key="1">
    <citation type="journal article" date="2020" name="Nature">
        <title>Giant virus diversity and host interactions through global metagenomics.</title>
        <authorList>
            <person name="Schulz F."/>
            <person name="Roux S."/>
            <person name="Paez-Espino D."/>
            <person name="Jungbluth S."/>
            <person name="Walsh D.A."/>
            <person name="Denef V.J."/>
            <person name="McMahon K.D."/>
            <person name="Konstantinidis K.T."/>
            <person name="Eloe-Fadrosh E.A."/>
            <person name="Kyrpides N.C."/>
            <person name="Woyke T."/>
        </authorList>
    </citation>
    <scope>NUCLEOTIDE SEQUENCE</scope>
    <source>
        <strain evidence="10">GVMAG-M-3300013006-15</strain>
    </source>
</reference>
<dbReference type="PANTHER" id="PTHR47810">
    <property type="entry name" value="DNA LIGASE"/>
    <property type="match status" value="1"/>
</dbReference>
<comment type="subcellular location">
    <subcellularLocation>
        <location evidence="1">Virion</location>
    </subcellularLocation>
</comment>
<dbReference type="InterPro" id="IPR029319">
    <property type="entry name" value="DNA_ligase_OB"/>
</dbReference>
<dbReference type="PROSITE" id="PS50160">
    <property type="entry name" value="DNA_LIGASE_A3"/>
    <property type="match status" value="1"/>
</dbReference>
<dbReference type="GO" id="GO:0006260">
    <property type="term" value="P:DNA replication"/>
    <property type="evidence" value="ECO:0007669"/>
    <property type="project" value="UniProtKB-KW"/>
</dbReference>
<dbReference type="Gene3D" id="3.30.1490.70">
    <property type="match status" value="1"/>
</dbReference>
<evidence type="ECO:0000256" key="8">
    <source>
        <dbReference type="ARBA" id="ARBA00046002"/>
    </source>
</evidence>
<evidence type="ECO:0000256" key="5">
    <source>
        <dbReference type="ARBA" id="ARBA00022844"/>
    </source>
</evidence>
<keyword evidence="2" id="KW-0436">Ligase</keyword>
<dbReference type="InterPro" id="IPR016059">
    <property type="entry name" value="DNA_ligase_ATP-dep_CS"/>
</dbReference>
<dbReference type="CDD" id="cd08041">
    <property type="entry name" value="OBF_kDNA_ligase_like"/>
    <property type="match status" value="1"/>
</dbReference>
<dbReference type="Gene3D" id="2.40.50.140">
    <property type="entry name" value="Nucleic acid-binding proteins"/>
    <property type="match status" value="1"/>
</dbReference>
<protein>
    <recommendedName>
        <fullName evidence="7">Polydeoxyribonucleotide synthase [ATP]</fullName>
    </recommendedName>
</protein>
<dbReference type="Pfam" id="PF01068">
    <property type="entry name" value="DNA_ligase_A_M"/>
    <property type="match status" value="1"/>
</dbReference>
<sequence length="536" mass="60387">MDPILKNKPATFGEIIDSRLEPIIQRAKTRNSRNINKNRLTLKKVINLYSKTKVNAPEIRERKNWLTRFSRQLESKSAEWNDSLEAAFAGNRRLNATNSSLQTTNGRLNAANGRLSTTNGRLVTAESRNQKIELLAPTRLEVEITRKYKMATPANGNFPKLYSKSKTGKTQIWQIEVIKQGPAAAGGGTALIRVSYGYLDGKTVVNEKEITKGKNLGKKNETTPYEQALLDAQSTWQGKVEGGYAENLGNAQVPGLASDNAVAAHKTISPMLALDYHKAGKKIIFPCYVQAKLDGVRSIFFNNALTSRNGKAFTGLEHIIAELAPATKAGLILDGEVYSTKLSFQQFVGLVKKKKFTAEDKEQLKFVNLWVYDCVNDQPFEERLATLKDFFSKNKFTQVHLLPTEECKKKEDLKGFHDKFVLEGNEGLMVRNKQGLYQLGSRSNDLQKYKEFEDAEYPVIGFTDGQGIEKGLVIWICKTKEGKEFHVRPRGTHEERAALFKKAQSYVGKELTVRYQELSEDNIPRFPVGITFRDYE</sequence>
<proteinExistence type="predicted"/>
<dbReference type="InterPro" id="IPR050326">
    <property type="entry name" value="NAD_dep_DNA_ligaseB"/>
</dbReference>
<evidence type="ECO:0000256" key="1">
    <source>
        <dbReference type="ARBA" id="ARBA00004328"/>
    </source>
</evidence>
<dbReference type="GO" id="GO:0006281">
    <property type="term" value="P:DNA repair"/>
    <property type="evidence" value="ECO:0007669"/>
    <property type="project" value="UniProtKB-KW"/>
</dbReference>